<dbReference type="STRING" id="162209.IJ22_17260"/>
<evidence type="ECO:0000313" key="1">
    <source>
        <dbReference type="EMBL" id="ALS22100.1"/>
    </source>
</evidence>
<dbReference type="AlphaFoldDB" id="A0A0U2W0Q4"/>
<accession>A0A0U2W0Q4</accession>
<proteinExistence type="predicted"/>
<sequence>MKVKLRNITLGTENENPFDLEDEGEFYGVAKLEIEQEVGKIYNQTIRYKNDEFYLNISCMPEELQLKAKEFFDLLKKEICKLR</sequence>
<dbReference type="PATRIC" id="fig|162209.4.peg.1829"/>
<reference evidence="1 2" key="2">
    <citation type="journal article" date="2016" name="Genome Announc.">
        <title>Complete Genome Sequences of Two Interactive Moderate Thermophiles, Paenibacillus napthalenovorans 32O-Y and Paenibacillus sp. 32O-W.</title>
        <authorList>
            <person name="Butler R.R.III."/>
            <person name="Wang J."/>
            <person name="Stark B.C."/>
            <person name="Pombert J.F."/>
        </authorList>
    </citation>
    <scope>NUCLEOTIDE SEQUENCE [LARGE SCALE GENOMIC DNA]</scope>
    <source>
        <strain evidence="1 2">32O-Y</strain>
    </source>
</reference>
<organism evidence="1 2">
    <name type="scientific">Paenibacillus naphthalenovorans</name>
    <dbReference type="NCBI Taxonomy" id="162209"/>
    <lineage>
        <taxon>Bacteria</taxon>
        <taxon>Bacillati</taxon>
        <taxon>Bacillota</taxon>
        <taxon>Bacilli</taxon>
        <taxon>Bacillales</taxon>
        <taxon>Paenibacillaceae</taxon>
        <taxon>Paenibacillus</taxon>
    </lineage>
</organism>
<keyword evidence="2" id="KW-1185">Reference proteome</keyword>
<dbReference type="EMBL" id="CP013652">
    <property type="protein sequence ID" value="ALS22100.1"/>
    <property type="molecule type" value="Genomic_DNA"/>
</dbReference>
<name>A0A0U2W0Q4_9BACL</name>
<reference evidence="2" key="1">
    <citation type="submission" date="2015-12" db="EMBL/GenBank/DDBJ databases">
        <title>Complete genome sequences of two moderately thermophilic Paenibacillus species.</title>
        <authorList>
            <person name="Butler R.III."/>
            <person name="Wang J."/>
            <person name="Stark B.C."/>
            <person name="Pombert J.-F."/>
        </authorList>
    </citation>
    <scope>NUCLEOTIDE SEQUENCE [LARGE SCALE GENOMIC DNA]</scope>
    <source>
        <strain evidence="2">32O-Y</strain>
    </source>
</reference>
<gene>
    <name evidence="1" type="ORF">IJ22_17260</name>
</gene>
<dbReference type="RefSeq" id="WP_062408424.1">
    <property type="nucleotide sequence ID" value="NZ_CP013652.1"/>
</dbReference>
<dbReference type="Proteomes" id="UP000061660">
    <property type="component" value="Chromosome"/>
</dbReference>
<evidence type="ECO:0000313" key="2">
    <source>
        <dbReference type="Proteomes" id="UP000061660"/>
    </source>
</evidence>
<protein>
    <submittedName>
        <fullName evidence="1">Uncharacterized protein</fullName>
    </submittedName>
</protein>
<dbReference type="KEGG" id="pnp:IJ22_17260"/>